<evidence type="ECO:0000313" key="2">
    <source>
        <dbReference type="Proteomes" id="UP000492821"/>
    </source>
</evidence>
<proteinExistence type="predicted"/>
<dbReference type="Proteomes" id="UP000492821">
    <property type="component" value="Unassembled WGS sequence"/>
</dbReference>
<sequence length="115" mass="12745">MSNWGLNKDKPDQTTSASSCESRAFLTKMRGLGWRKRRIDDGSARSRLHASAVYCTADPTSQIESSLAGKLAHQRPWRIKATAISKTTSIVSRLKGRRNMDPSGALVFAFFLELS</sequence>
<reference evidence="3" key="2">
    <citation type="submission" date="2020-10" db="UniProtKB">
        <authorList>
            <consortium name="WormBaseParasite"/>
        </authorList>
    </citation>
    <scope>IDENTIFICATION</scope>
</reference>
<keyword evidence="2" id="KW-1185">Reference proteome</keyword>
<protein>
    <submittedName>
        <fullName evidence="3">Uncharacterized protein</fullName>
    </submittedName>
</protein>
<feature type="region of interest" description="Disordered" evidence="1">
    <location>
        <begin position="1"/>
        <end position="21"/>
    </location>
</feature>
<dbReference type="WBParaSite" id="Pan_g4011.t1">
    <property type="protein sequence ID" value="Pan_g4011.t1"/>
    <property type="gene ID" value="Pan_g4011"/>
</dbReference>
<accession>A0A7E4VYP8</accession>
<evidence type="ECO:0000313" key="3">
    <source>
        <dbReference type="WBParaSite" id="Pan_g4011.t1"/>
    </source>
</evidence>
<evidence type="ECO:0000256" key="1">
    <source>
        <dbReference type="SAM" id="MobiDB-lite"/>
    </source>
</evidence>
<organism evidence="2 3">
    <name type="scientific">Panagrellus redivivus</name>
    <name type="common">Microworm</name>
    <dbReference type="NCBI Taxonomy" id="6233"/>
    <lineage>
        <taxon>Eukaryota</taxon>
        <taxon>Metazoa</taxon>
        <taxon>Ecdysozoa</taxon>
        <taxon>Nematoda</taxon>
        <taxon>Chromadorea</taxon>
        <taxon>Rhabditida</taxon>
        <taxon>Tylenchina</taxon>
        <taxon>Panagrolaimomorpha</taxon>
        <taxon>Panagrolaimoidea</taxon>
        <taxon>Panagrolaimidae</taxon>
        <taxon>Panagrellus</taxon>
    </lineage>
</organism>
<reference evidence="2" key="1">
    <citation type="journal article" date="2013" name="Genetics">
        <title>The draft genome and transcriptome of Panagrellus redivivus are shaped by the harsh demands of a free-living lifestyle.</title>
        <authorList>
            <person name="Srinivasan J."/>
            <person name="Dillman A.R."/>
            <person name="Macchietto M.G."/>
            <person name="Heikkinen L."/>
            <person name="Lakso M."/>
            <person name="Fracchia K.M."/>
            <person name="Antoshechkin I."/>
            <person name="Mortazavi A."/>
            <person name="Wong G."/>
            <person name="Sternberg P.W."/>
        </authorList>
    </citation>
    <scope>NUCLEOTIDE SEQUENCE [LARGE SCALE GENOMIC DNA]</scope>
    <source>
        <strain evidence="2">MT8872</strain>
    </source>
</reference>
<dbReference type="AlphaFoldDB" id="A0A7E4VYP8"/>
<name>A0A7E4VYP8_PANRE</name>